<accession>A0ACA9M1Y0</accession>
<sequence>MGRVRRDSLATTEEIIDGKAIFTNSKDSFTKFKDSSFVNNNVVGTNAFSPINLSHLLSLRLIFFKLGVDGRWIQCDNSSRSSGSSHKKLKTSNGSVSRITPPPFEPSAPSEDHDDIETIEVEKDQTTLNLHDNISSTDINELPKRQTCKFQKNGISQKLNNNHNFNDNSVTVSNGNGHGGRKEKRTSFVTTTTTDAELPILFHPYNWSHPVSYNRALHRVAQIREFILTHCPAAASSSPLSSSSVNGVKVNGIGIDVMEDIVENTNFPESSIRIAIDLWNKLERLEKSYNKKKPFITKS</sequence>
<evidence type="ECO:0000313" key="2">
    <source>
        <dbReference type="Proteomes" id="UP000789525"/>
    </source>
</evidence>
<comment type="caution">
    <text evidence="1">The sequence shown here is derived from an EMBL/GenBank/DDBJ whole genome shotgun (WGS) entry which is preliminary data.</text>
</comment>
<proteinExistence type="predicted"/>
<protein>
    <submittedName>
        <fullName evidence="1">4308_t:CDS:1</fullName>
    </submittedName>
</protein>
<keyword evidence="2" id="KW-1185">Reference proteome</keyword>
<dbReference type="EMBL" id="CAJVPT010009209">
    <property type="protein sequence ID" value="CAG8559107.1"/>
    <property type="molecule type" value="Genomic_DNA"/>
</dbReference>
<organism evidence="1 2">
    <name type="scientific">Acaulospora colombiana</name>
    <dbReference type="NCBI Taxonomy" id="27376"/>
    <lineage>
        <taxon>Eukaryota</taxon>
        <taxon>Fungi</taxon>
        <taxon>Fungi incertae sedis</taxon>
        <taxon>Mucoromycota</taxon>
        <taxon>Glomeromycotina</taxon>
        <taxon>Glomeromycetes</taxon>
        <taxon>Diversisporales</taxon>
        <taxon>Acaulosporaceae</taxon>
        <taxon>Acaulospora</taxon>
    </lineage>
</organism>
<dbReference type="Proteomes" id="UP000789525">
    <property type="component" value="Unassembled WGS sequence"/>
</dbReference>
<name>A0ACA9M1Y0_9GLOM</name>
<evidence type="ECO:0000313" key="1">
    <source>
        <dbReference type="EMBL" id="CAG8559107.1"/>
    </source>
</evidence>
<gene>
    <name evidence="1" type="ORF">ACOLOM_LOCUS5156</name>
</gene>
<reference evidence="1" key="1">
    <citation type="submission" date="2021-06" db="EMBL/GenBank/DDBJ databases">
        <authorList>
            <person name="Kallberg Y."/>
            <person name="Tangrot J."/>
            <person name="Rosling A."/>
        </authorList>
    </citation>
    <scope>NUCLEOTIDE SEQUENCE</scope>
    <source>
        <strain evidence="1">CL356</strain>
    </source>
</reference>